<comment type="caution">
    <text evidence="2">The sequence shown here is derived from an EMBL/GenBank/DDBJ whole genome shotgun (WGS) entry which is preliminary data.</text>
</comment>
<proteinExistence type="predicted"/>
<sequence length="73" mass="8043">MRRSQSIGIHEALRDGPADHRSESLQKIVRTEKVCGAESWCASLMALRLGQRVVLVSMAPGTDVSFRRAPEHG</sequence>
<dbReference type="AlphaFoldDB" id="A0A9Q1DEG6"/>
<reference evidence="2" key="1">
    <citation type="journal article" date="2023" name="Science">
        <title>Genome structures resolve the early diversification of teleost fishes.</title>
        <authorList>
            <person name="Parey E."/>
            <person name="Louis A."/>
            <person name="Montfort J."/>
            <person name="Bouchez O."/>
            <person name="Roques C."/>
            <person name="Iampietro C."/>
            <person name="Lluch J."/>
            <person name="Castinel A."/>
            <person name="Donnadieu C."/>
            <person name="Desvignes T."/>
            <person name="Floi Bucao C."/>
            <person name="Jouanno E."/>
            <person name="Wen M."/>
            <person name="Mejri S."/>
            <person name="Dirks R."/>
            <person name="Jansen H."/>
            <person name="Henkel C."/>
            <person name="Chen W.J."/>
            <person name="Zahm M."/>
            <person name="Cabau C."/>
            <person name="Klopp C."/>
            <person name="Thompson A.W."/>
            <person name="Robinson-Rechavi M."/>
            <person name="Braasch I."/>
            <person name="Lecointre G."/>
            <person name="Bobe J."/>
            <person name="Postlethwait J.H."/>
            <person name="Berthelot C."/>
            <person name="Roest Crollius H."/>
            <person name="Guiguen Y."/>
        </authorList>
    </citation>
    <scope>NUCLEOTIDE SEQUENCE</scope>
    <source>
        <strain evidence="2">Concon-B</strain>
    </source>
</reference>
<name>A0A9Q1DEG6_CONCO</name>
<gene>
    <name evidence="2" type="ORF">COCON_G00134450</name>
</gene>
<protein>
    <submittedName>
        <fullName evidence="2">Uncharacterized protein</fullName>
    </submittedName>
</protein>
<accession>A0A9Q1DEG6</accession>
<dbReference type="EMBL" id="JAFJMO010000009">
    <property type="protein sequence ID" value="KAJ8268273.1"/>
    <property type="molecule type" value="Genomic_DNA"/>
</dbReference>
<feature type="compositionally biased region" description="Basic and acidic residues" evidence="1">
    <location>
        <begin position="11"/>
        <end position="24"/>
    </location>
</feature>
<organism evidence="2 3">
    <name type="scientific">Conger conger</name>
    <name type="common">Conger eel</name>
    <name type="synonym">Muraena conger</name>
    <dbReference type="NCBI Taxonomy" id="82655"/>
    <lineage>
        <taxon>Eukaryota</taxon>
        <taxon>Metazoa</taxon>
        <taxon>Chordata</taxon>
        <taxon>Craniata</taxon>
        <taxon>Vertebrata</taxon>
        <taxon>Euteleostomi</taxon>
        <taxon>Actinopterygii</taxon>
        <taxon>Neopterygii</taxon>
        <taxon>Teleostei</taxon>
        <taxon>Anguilliformes</taxon>
        <taxon>Congridae</taxon>
        <taxon>Conger</taxon>
    </lineage>
</organism>
<dbReference type="Proteomes" id="UP001152803">
    <property type="component" value="Unassembled WGS sequence"/>
</dbReference>
<keyword evidence="3" id="KW-1185">Reference proteome</keyword>
<feature type="region of interest" description="Disordered" evidence="1">
    <location>
        <begin position="1"/>
        <end position="24"/>
    </location>
</feature>
<evidence type="ECO:0000313" key="2">
    <source>
        <dbReference type="EMBL" id="KAJ8268273.1"/>
    </source>
</evidence>
<evidence type="ECO:0000256" key="1">
    <source>
        <dbReference type="SAM" id="MobiDB-lite"/>
    </source>
</evidence>
<evidence type="ECO:0000313" key="3">
    <source>
        <dbReference type="Proteomes" id="UP001152803"/>
    </source>
</evidence>